<protein>
    <submittedName>
        <fullName evidence="2">Uncharacterized protein</fullName>
    </submittedName>
</protein>
<comment type="caution">
    <text evidence="2">The sequence shown here is derived from an EMBL/GenBank/DDBJ whole genome shotgun (WGS) entry which is preliminary data.</text>
</comment>
<organism evidence="2 3">
    <name type="scientific">Caerostris extrusa</name>
    <name type="common">Bark spider</name>
    <name type="synonym">Caerostris bankana</name>
    <dbReference type="NCBI Taxonomy" id="172846"/>
    <lineage>
        <taxon>Eukaryota</taxon>
        <taxon>Metazoa</taxon>
        <taxon>Ecdysozoa</taxon>
        <taxon>Arthropoda</taxon>
        <taxon>Chelicerata</taxon>
        <taxon>Arachnida</taxon>
        <taxon>Araneae</taxon>
        <taxon>Araneomorphae</taxon>
        <taxon>Entelegynae</taxon>
        <taxon>Araneoidea</taxon>
        <taxon>Araneidae</taxon>
        <taxon>Caerostris</taxon>
    </lineage>
</organism>
<evidence type="ECO:0000313" key="2">
    <source>
        <dbReference type="EMBL" id="GIZ05238.1"/>
    </source>
</evidence>
<keyword evidence="1" id="KW-0175">Coiled coil</keyword>
<sequence length="145" mass="17293">MTEKQALYEQCKSELNNANYQMGIYKNEMTEKQALYEQCKSELNNANYQMGIYKNEMTEKQSLYEQCKAKLEETNRQLEMSKEESTQRQALRTMYNQTERGKKSNGYNFKAMYNTVSKSRYISVFLNGIHLPRMYPVLLNTIWRN</sequence>
<reference evidence="2 3" key="1">
    <citation type="submission" date="2021-06" db="EMBL/GenBank/DDBJ databases">
        <title>Caerostris extrusa draft genome.</title>
        <authorList>
            <person name="Kono N."/>
            <person name="Arakawa K."/>
        </authorList>
    </citation>
    <scope>NUCLEOTIDE SEQUENCE [LARGE SCALE GENOMIC DNA]</scope>
</reference>
<dbReference type="AlphaFoldDB" id="A0AAV4YDM2"/>
<keyword evidence="3" id="KW-1185">Reference proteome</keyword>
<evidence type="ECO:0000256" key="1">
    <source>
        <dbReference type="SAM" id="Coils"/>
    </source>
</evidence>
<proteinExistence type="predicted"/>
<dbReference type="EMBL" id="BPLR01019244">
    <property type="protein sequence ID" value="GIZ05238.1"/>
    <property type="molecule type" value="Genomic_DNA"/>
</dbReference>
<accession>A0AAV4YDM2</accession>
<evidence type="ECO:0000313" key="3">
    <source>
        <dbReference type="Proteomes" id="UP001054945"/>
    </source>
</evidence>
<dbReference type="Proteomes" id="UP001054945">
    <property type="component" value="Unassembled WGS sequence"/>
</dbReference>
<name>A0AAV4YDM2_CAEEX</name>
<feature type="coiled-coil region" evidence="1">
    <location>
        <begin position="57"/>
        <end position="88"/>
    </location>
</feature>
<gene>
    <name evidence="2" type="ORF">CEXT_52171</name>
</gene>